<accession>S4PVL0</accession>
<dbReference type="AlphaFoldDB" id="S4PVL0"/>
<protein>
    <submittedName>
        <fullName evidence="1">Uncharacterized protein</fullName>
    </submittedName>
</protein>
<organism evidence="1">
    <name type="scientific">Pararge aegeria</name>
    <name type="common">speckled wood butterfly</name>
    <dbReference type="NCBI Taxonomy" id="116150"/>
    <lineage>
        <taxon>Eukaryota</taxon>
        <taxon>Metazoa</taxon>
        <taxon>Ecdysozoa</taxon>
        <taxon>Arthropoda</taxon>
        <taxon>Hexapoda</taxon>
        <taxon>Insecta</taxon>
        <taxon>Pterygota</taxon>
        <taxon>Neoptera</taxon>
        <taxon>Endopterygota</taxon>
        <taxon>Lepidoptera</taxon>
        <taxon>Glossata</taxon>
        <taxon>Ditrysia</taxon>
        <taxon>Papilionoidea</taxon>
        <taxon>Nymphalidae</taxon>
        <taxon>Satyrinae</taxon>
        <taxon>Satyrini</taxon>
        <taxon>Parargina</taxon>
        <taxon>Pararge</taxon>
    </lineage>
</organism>
<sequence>MSHQVMSHQYQHLLMITVYHQGHLMISIMIKHELLILNTQNHKRSMVKIIGNYSGRRILESSMLYITLTT</sequence>
<proteinExistence type="predicted"/>
<evidence type="ECO:0000313" key="1">
    <source>
        <dbReference type="EMBL" id="JAA84207.1"/>
    </source>
</evidence>
<reference evidence="1" key="2">
    <citation type="submission" date="2013-05" db="EMBL/GenBank/DDBJ databases">
        <authorList>
            <person name="Carter J.-M."/>
            <person name="Baker S.C."/>
            <person name="Pink R."/>
            <person name="Carter D.R.F."/>
            <person name="Collins A."/>
            <person name="Tomlin J."/>
            <person name="Gibbs M."/>
            <person name="Breuker C.J."/>
        </authorList>
    </citation>
    <scope>NUCLEOTIDE SEQUENCE</scope>
    <source>
        <tissue evidence="1">Ovary</tissue>
    </source>
</reference>
<dbReference type="EMBL" id="GAIX01008353">
    <property type="protein sequence ID" value="JAA84207.1"/>
    <property type="molecule type" value="Transcribed_RNA"/>
</dbReference>
<name>S4PVL0_9NEOP</name>
<reference evidence="1" key="1">
    <citation type="journal article" date="2013" name="BMC Genomics">
        <title>Unscrambling butterfly oogenesis.</title>
        <authorList>
            <person name="Carter J.M."/>
            <person name="Baker S.C."/>
            <person name="Pink R."/>
            <person name="Carter D.R."/>
            <person name="Collins A."/>
            <person name="Tomlin J."/>
            <person name="Gibbs M."/>
            <person name="Breuker C.J."/>
        </authorList>
    </citation>
    <scope>NUCLEOTIDE SEQUENCE</scope>
    <source>
        <tissue evidence="1">Ovary</tissue>
    </source>
</reference>